<dbReference type="EMBL" id="JASBNA010000005">
    <property type="protein sequence ID" value="KAK7691584.1"/>
    <property type="molecule type" value="Genomic_DNA"/>
</dbReference>
<sequence length="106" mass="11948">MNRHTSENCWGVITFVVKCLDPHTTEKTPQLLAQPFTLIICFQLDQGLHYLGTCEYYKYLSSFSDIRPLANVEERVFRLAFTTVASGSHRYTASSGSSSSSLTPMF</sequence>
<reference evidence="1 2" key="1">
    <citation type="submission" date="2022-09" db="EMBL/GenBank/DDBJ databases">
        <authorList>
            <person name="Palmer J.M."/>
        </authorList>
    </citation>
    <scope>NUCLEOTIDE SEQUENCE [LARGE SCALE GENOMIC DNA]</scope>
    <source>
        <strain evidence="1 2">DSM 7382</strain>
    </source>
</reference>
<comment type="caution">
    <text evidence="1">The sequence shown here is derived from an EMBL/GenBank/DDBJ whole genome shotgun (WGS) entry which is preliminary data.</text>
</comment>
<proteinExistence type="predicted"/>
<name>A0AAW0GPS6_9APHY</name>
<accession>A0AAW0GPS6</accession>
<evidence type="ECO:0000313" key="2">
    <source>
        <dbReference type="Proteomes" id="UP001385951"/>
    </source>
</evidence>
<gene>
    <name evidence="1" type="ORF">QCA50_004983</name>
</gene>
<organism evidence="1 2">
    <name type="scientific">Cerrena zonata</name>
    <dbReference type="NCBI Taxonomy" id="2478898"/>
    <lineage>
        <taxon>Eukaryota</taxon>
        <taxon>Fungi</taxon>
        <taxon>Dikarya</taxon>
        <taxon>Basidiomycota</taxon>
        <taxon>Agaricomycotina</taxon>
        <taxon>Agaricomycetes</taxon>
        <taxon>Polyporales</taxon>
        <taxon>Cerrenaceae</taxon>
        <taxon>Cerrena</taxon>
    </lineage>
</organism>
<evidence type="ECO:0000313" key="1">
    <source>
        <dbReference type="EMBL" id="KAK7691584.1"/>
    </source>
</evidence>
<protein>
    <submittedName>
        <fullName evidence="1">Uncharacterized protein</fullName>
    </submittedName>
</protein>
<dbReference type="AlphaFoldDB" id="A0AAW0GPS6"/>
<dbReference type="Proteomes" id="UP001385951">
    <property type="component" value="Unassembled WGS sequence"/>
</dbReference>
<keyword evidence="2" id="KW-1185">Reference proteome</keyword>